<feature type="region of interest" description="Disordered" evidence="2">
    <location>
        <begin position="785"/>
        <end position="811"/>
    </location>
</feature>
<keyword evidence="1" id="KW-0175">Coiled coil</keyword>
<gene>
    <name evidence="4" type="ORF">ACO22_06577</name>
</gene>
<feature type="transmembrane region" description="Helical" evidence="3">
    <location>
        <begin position="514"/>
        <end position="533"/>
    </location>
</feature>
<keyword evidence="3" id="KW-1133">Transmembrane helix</keyword>
<evidence type="ECO:0000256" key="2">
    <source>
        <dbReference type="SAM" id="MobiDB-lite"/>
    </source>
</evidence>
<protein>
    <submittedName>
        <fullName evidence="4">Uncharacterized protein</fullName>
    </submittedName>
</protein>
<dbReference type="VEuPathDB" id="FungiDB:PABG_04691"/>
<evidence type="ECO:0000256" key="1">
    <source>
        <dbReference type="SAM" id="Coils"/>
    </source>
</evidence>
<feature type="compositionally biased region" description="Pro residues" evidence="2">
    <location>
        <begin position="869"/>
        <end position="878"/>
    </location>
</feature>
<feature type="coiled-coil region" evidence="1">
    <location>
        <begin position="650"/>
        <end position="680"/>
    </location>
</feature>
<feature type="transmembrane region" description="Helical" evidence="3">
    <location>
        <begin position="484"/>
        <end position="502"/>
    </location>
</feature>
<feature type="region of interest" description="Disordered" evidence="2">
    <location>
        <begin position="738"/>
        <end position="757"/>
    </location>
</feature>
<dbReference type="InterPro" id="IPR002523">
    <property type="entry name" value="MgTranspt_CorA/ZnTranspt_ZntB"/>
</dbReference>
<dbReference type="VEuPathDB" id="FungiDB:PADG_05316"/>
<sequence length="923" mass="104658">MSNPTRALTTSGNLAEVTLSNKYTSIFLVVVYDTMFANPNQANPPDFSDIWKVILQPGAAEDEQFVRKYYKGRGSLSIQNLLTQPRPWMSWSYRAAYRKLFALLEQASLDFKLRCRVMFEELSVDNDRYQPRHLAYNEAHAPLSVIFDALKTIPATVPDADRPAEKVKGTAHVKKFARILHVTDISPLVLNCIFGTSSSLDMSHIAAFVDRNLNSLNWAKVNLLQLRNTSWSSYIYEYHFSFYYVTLDFFELGTVKPDPRQIRRSCPFGKRKSTKHRYIHEETVSFLLCGHFDEVFTCYQLGDTYFKPRYAKETGARFFRSYDPGQSPGQLLLYWIVVALFHARSRWENAIDALDAEMKSPSDVVFMEDRSDLMADDPQFSLSKTYFWALQTYKLFERTLEQTIATWETFKIESLPKIQDGRISPEDWDAGVSNIEQGIELLKPKIARIRRGIQDVRDLREGLQSTAAVFDSRTAVRQGENIRLLTYITLLFLPLSFGTGIFSMQFIESNSSTVNAFAITLPIITIVSALVIFNLNALTASFDSAVRKATFGLRGRMKLHHRKDWKQRALALYQDDISAEPPVRKASKQSSHWVYILFLIETATILLPVSELDAALRFYGIFDSKSECDQDDGDDDITDKEEARLHLPGNNRRKEVLRRVKRAAQQAEEQEQRRREEEKGAVIVFFGRSYRNSLHVSRALMGIIFNSLRLLFIPIWIVLLSTEYILVLAAFTLLSRSHPHPTQPSPNPPAHAEKSPRSHSSFAHAWRLLGLNTLTVPNRPRLFCPDSSSSSEISTPDNNLPPIHNKGKSPTATKDVALQRPQIAVASPPTSSKSHGLRHSTRLTVQLGPENDPKRASSIISREGNMSPPSSPSFPPAPLTANVEVRVFDPERSRRAARARIARAANVTSQFVPQDLEGGDICK</sequence>
<dbReference type="GO" id="GO:0016020">
    <property type="term" value="C:membrane"/>
    <property type="evidence" value="ECO:0007669"/>
    <property type="project" value="InterPro"/>
</dbReference>
<proteinExistence type="predicted"/>
<dbReference type="Proteomes" id="UP000242814">
    <property type="component" value="Unassembled WGS sequence"/>
</dbReference>
<accession>A0A1D2J741</accession>
<reference evidence="4 5" key="1">
    <citation type="submission" date="2016-06" db="EMBL/GenBank/DDBJ databases">
        <authorList>
            <person name="Kjaerup R.B."/>
            <person name="Dalgaard T.S."/>
            <person name="Juul-Madsen H.R."/>
        </authorList>
    </citation>
    <scope>NUCLEOTIDE SEQUENCE [LARGE SCALE GENOMIC DNA]</scope>
    <source>
        <strain evidence="4 5">Pb300</strain>
    </source>
</reference>
<organism evidence="4 5">
    <name type="scientific">Paracoccidioides brasiliensis</name>
    <dbReference type="NCBI Taxonomy" id="121759"/>
    <lineage>
        <taxon>Eukaryota</taxon>
        <taxon>Fungi</taxon>
        <taxon>Dikarya</taxon>
        <taxon>Ascomycota</taxon>
        <taxon>Pezizomycotina</taxon>
        <taxon>Eurotiomycetes</taxon>
        <taxon>Eurotiomycetidae</taxon>
        <taxon>Onygenales</taxon>
        <taxon>Ajellomycetaceae</taxon>
        <taxon>Paracoccidioides</taxon>
    </lineage>
</organism>
<keyword evidence="3" id="KW-0812">Transmembrane</keyword>
<name>A0A1D2J741_PARBR</name>
<dbReference type="Pfam" id="PF01544">
    <property type="entry name" value="CorA"/>
    <property type="match status" value="1"/>
</dbReference>
<evidence type="ECO:0000313" key="4">
    <source>
        <dbReference type="EMBL" id="ODH14453.1"/>
    </source>
</evidence>
<feature type="transmembrane region" description="Helical" evidence="3">
    <location>
        <begin position="710"/>
        <end position="734"/>
    </location>
</feature>
<evidence type="ECO:0000256" key="3">
    <source>
        <dbReference type="SAM" id="Phobius"/>
    </source>
</evidence>
<evidence type="ECO:0000313" key="5">
    <source>
        <dbReference type="Proteomes" id="UP000242814"/>
    </source>
</evidence>
<dbReference type="EMBL" id="LZYO01000365">
    <property type="protein sequence ID" value="ODH14453.1"/>
    <property type="molecule type" value="Genomic_DNA"/>
</dbReference>
<dbReference type="AlphaFoldDB" id="A0A1D2J741"/>
<dbReference type="Gene3D" id="1.20.58.340">
    <property type="entry name" value="Magnesium transport protein CorA, transmembrane region"/>
    <property type="match status" value="1"/>
</dbReference>
<comment type="caution">
    <text evidence="4">The sequence shown here is derived from an EMBL/GenBank/DDBJ whole genome shotgun (WGS) entry which is preliminary data.</text>
</comment>
<dbReference type="GO" id="GO:0046873">
    <property type="term" value="F:metal ion transmembrane transporter activity"/>
    <property type="evidence" value="ECO:0007669"/>
    <property type="project" value="InterPro"/>
</dbReference>
<keyword evidence="3" id="KW-0472">Membrane</keyword>
<feature type="region of interest" description="Disordered" evidence="2">
    <location>
        <begin position="847"/>
        <end position="878"/>
    </location>
</feature>